<dbReference type="Proteomes" id="UP000657421">
    <property type="component" value="Unassembled WGS sequence"/>
</dbReference>
<dbReference type="InterPro" id="IPR039561">
    <property type="entry name" value="Peptidase_M15C"/>
</dbReference>
<dbReference type="Gene3D" id="3.30.1380.10">
    <property type="match status" value="1"/>
</dbReference>
<proteinExistence type="predicted"/>
<reference evidence="2 3" key="1">
    <citation type="submission" date="2020-08" db="EMBL/GenBank/DDBJ databases">
        <title>Genome public.</title>
        <authorList>
            <person name="Liu C."/>
            <person name="Sun Q."/>
        </authorList>
    </citation>
    <scope>NUCLEOTIDE SEQUENCE [LARGE SCALE GENOMIC DNA]</scope>
    <source>
        <strain evidence="2 3">NSJ-46</strain>
    </source>
</reference>
<gene>
    <name evidence="2" type="ORF">H8716_01660</name>
</gene>
<dbReference type="EMBL" id="JACRSZ010000001">
    <property type="protein sequence ID" value="MBC8571799.1"/>
    <property type="molecule type" value="Genomic_DNA"/>
</dbReference>
<keyword evidence="3" id="KW-1185">Reference proteome</keyword>
<evidence type="ECO:0000313" key="3">
    <source>
        <dbReference type="Proteomes" id="UP000657421"/>
    </source>
</evidence>
<dbReference type="InterPro" id="IPR009045">
    <property type="entry name" value="Zn_M74/Hedgehog-like"/>
</dbReference>
<comment type="caution">
    <text evidence="2">The sequence shown here is derived from an EMBL/GenBank/DDBJ whole genome shotgun (WGS) entry which is preliminary data.</text>
</comment>
<dbReference type="Pfam" id="PF13539">
    <property type="entry name" value="Peptidase_M15_4"/>
    <property type="match status" value="1"/>
</dbReference>
<feature type="domain" description="Peptidase M15C" evidence="1">
    <location>
        <begin position="130"/>
        <end position="215"/>
    </location>
</feature>
<evidence type="ECO:0000259" key="1">
    <source>
        <dbReference type="Pfam" id="PF13539"/>
    </source>
</evidence>
<organism evidence="2 3">
    <name type="scientific">Jingyaoa shaoxingensis</name>
    <dbReference type="NCBI Taxonomy" id="2763671"/>
    <lineage>
        <taxon>Bacteria</taxon>
        <taxon>Bacillati</taxon>
        <taxon>Bacillota</taxon>
        <taxon>Clostridia</taxon>
        <taxon>Lachnospirales</taxon>
        <taxon>Lachnospiraceae</taxon>
        <taxon>Jingyaoa</taxon>
    </lineage>
</organism>
<dbReference type="SUPFAM" id="SSF55166">
    <property type="entry name" value="Hedgehog/DD-peptidase"/>
    <property type="match status" value="1"/>
</dbReference>
<evidence type="ECO:0000313" key="2">
    <source>
        <dbReference type="EMBL" id="MBC8571799.1"/>
    </source>
</evidence>
<name>A0ABR7N627_9FIRM</name>
<protein>
    <submittedName>
        <fullName evidence="2">M15 family metallopeptidase</fullName>
    </submittedName>
</protein>
<sequence length="217" mass="25137">MLILQPSPVQAAKADEPVFTSSEIAEGDEVYNRINGKSYQENENISLEDLRYLQISHYDFDHEIQTGELIVNAELADEVLEIFQELYDAEYEIASMHLIDDYWVNEDPDQADTNSIDHNNTSAFCYRVVTGGQNLSRHAYGCAIDINPQQNPYLTLEEDGTYYCDHENALEYMDRSLEDVHEIKEGDVCWQVFTDHGFTWGGSWTNPKDYQHFEKRM</sequence>
<accession>A0ABR7N627</accession>